<dbReference type="GO" id="GO:0070652">
    <property type="term" value="C:HAUS complex"/>
    <property type="evidence" value="ECO:0007669"/>
    <property type="project" value="InterPro"/>
</dbReference>
<gene>
    <name evidence="2" type="ORF">KUF71_009623</name>
</gene>
<dbReference type="EMBL" id="JAHWGI010000994">
    <property type="protein sequence ID" value="KAK3920336.1"/>
    <property type="molecule type" value="Genomic_DNA"/>
</dbReference>
<sequence length="694" mass="78667">MTEHETRRTAEDLREWAKRMGFNPGSKFVSAEEFPSAEAFQKLCKGKSIAFWQDVMRQVRPKDEVLHIQKNLLLDRLRRGKSLEKDPIPGIGQQCIIASKLAAQDKEKKELLDSIHKRESCIKAKEKVLRKSGHKVIELENQVRELKEKQLMFKLKAADCRSKIEWFREISNVVSGLCPPPPNARPSVDTSSETAEAAIRKCVDAIREFQSNSSEIDLSLDDGSQSHEDHLKHLWENFRFNIAGWGAQQIWDAFNEILIPELIDEISALCADESSTTRSSDAHSSFIKDALSILPAKQTASILEFINLQTKAKIQDIELNKLKENLAETLNISKDNAYNTSTSNKSSINAPEIVKAWIEAQSVRAELSAKLQGIKAEIARLKESVPCQTVVSSSLKLVQEELAKLDLQVDNDKKQVERNLAHMKMVSVRIQAALSKAKTVRSEFNSQVPQFFKRTRNKSFDSDVDFASSEEKVPFTSTMIENDKLDPNFTLDSTCLSVVEKFGNLQPSDFVASLKESISKEAKLFIKVHLDLVPFVYRSGKKESMVNLMVLAPQMTSHSSNMPHRNFLQIVPRTPFTSAPQILLHQLYAQNHLRALNLYKLLHDRPSPTVLQAPKILEALEKQISKQEKALSEEIENANASAEKLALLMSRCQSNLEHWVERPVQEAVPSTLVVNGRTFRQWCQLYDEILMKQM</sequence>
<keyword evidence="3" id="KW-1185">Reference proteome</keyword>
<reference evidence="2" key="2">
    <citation type="journal article" date="2023" name="BMC Genomics">
        <title>Pest status, molecular evolution, and epigenetic factors derived from the genome assembly of Frankliniella fusca, a thysanopteran phytovirus vector.</title>
        <authorList>
            <person name="Catto M.A."/>
            <person name="Labadie P.E."/>
            <person name="Jacobson A.L."/>
            <person name="Kennedy G.G."/>
            <person name="Srinivasan R."/>
            <person name="Hunt B.G."/>
        </authorList>
    </citation>
    <scope>NUCLEOTIDE SEQUENCE</scope>
    <source>
        <strain evidence="2">PL_HMW_Pooled</strain>
    </source>
</reference>
<dbReference type="GO" id="GO:0007098">
    <property type="term" value="P:centrosome cycle"/>
    <property type="evidence" value="ECO:0007669"/>
    <property type="project" value="TreeGrafter"/>
</dbReference>
<dbReference type="Proteomes" id="UP001219518">
    <property type="component" value="Unassembled WGS sequence"/>
</dbReference>
<keyword evidence="1" id="KW-0175">Coiled coil</keyword>
<dbReference type="PANTHER" id="PTHR28588">
    <property type="entry name" value="HAUS AUGMIN-LIKE COMPLEX SUBUNIT 5"/>
    <property type="match status" value="1"/>
</dbReference>
<name>A0AAE1HFC8_9NEOP</name>
<evidence type="ECO:0000256" key="1">
    <source>
        <dbReference type="SAM" id="Coils"/>
    </source>
</evidence>
<feature type="coiled-coil region" evidence="1">
    <location>
        <begin position="364"/>
        <end position="415"/>
    </location>
</feature>
<evidence type="ECO:0000313" key="3">
    <source>
        <dbReference type="Proteomes" id="UP001219518"/>
    </source>
</evidence>
<dbReference type="PANTHER" id="PTHR28588:SF1">
    <property type="entry name" value="HAUS AUGMIN-LIKE COMPLEX SUBUNIT 5"/>
    <property type="match status" value="1"/>
</dbReference>
<dbReference type="GO" id="GO:0051225">
    <property type="term" value="P:spindle assembly"/>
    <property type="evidence" value="ECO:0007669"/>
    <property type="project" value="InterPro"/>
</dbReference>
<organism evidence="2 3">
    <name type="scientific">Frankliniella fusca</name>
    <dbReference type="NCBI Taxonomy" id="407009"/>
    <lineage>
        <taxon>Eukaryota</taxon>
        <taxon>Metazoa</taxon>
        <taxon>Ecdysozoa</taxon>
        <taxon>Arthropoda</taxon>
        <taxon>Hexapoda</taxon>
        <taxon>Insecta</taxon>
        <taxon>Pterygota</taxon>
        <taxon>Neoptera</taxon>
        <taxon>Paraneoptera</taxon>
        <taxon>Thysanoptera</taxon>
        <taxon>Terebrantia</taxon>
        <taxon>Thripoidea</taxon>
        <taxon>Thripidae</taxon>
        <taxon>Frankliniella</taxon>
    </lineage>
</organism>
<reference evidence="2" key="1">
    <citation type="submission" date="2021-07" db="EMBL/GenBank/DDBJ databases">
        <authorList>
            <person name="Catto M.A."/>
            <person name="Jacobson A."/>
            <person name="Kennedy G."/>
            <person name="Labadie P."/>
            <person name="Hunt B.G."/>
            <person name="Srinivasan R."/>
        </authorList>
    </citation>
    <scope>NUCLEOTIDE SEQUENCE</scope>
    <source>
        <strain evidence="2">PL_HMW_Pooled</strain>
        <tissue evidence="2">Head</tissue>
    </source>
</reference>
<accession>A0AAE1HFC8</accession>
<proteinExistence type="predicted"/>
<evidence type="ECO:0000313" key="2">
    <source>
        <dbReference type="EMBL" id="KAK3920336.1"/>
    </source>
</evidence>
<dbReference type="AlphaFoldDB" id="A0AAE1HFC8"/>
<dbReference type="Pfam" id="PF14817">
    <property type="entry name" value="HAUS5"/>
    <property type="match status" value="1"/>
</dbReference>
<dbReference type="GO" id="GO:0005813">
    <property type="term" value="C:centrosome"/>
    <property type="evidence" value="ECO:0007669"/>
    <property type="project" value="TreeGrafter"/>
</dbReference>
<protein>
    <submittedName>
        <fullName evidence="2">AUGMIN subunit 5</fullName>
    </submittedName>
</protein>
<comment type="caution">
    <text evidence="2">The sequence shown here is derived from an EMBL/GenBank/DDBJ whole genome shotgun (WGS) entry which is preliminary data.</text>
</comment>
<dbReference type="InterPro" id="IPR029131">
    <property type="entry name" value="HAUS5"/>
</dbReference>
<feature type="coiled-coil region" evidence="1">
    <location>
        <begin position="617"/>
        <end position="648"/>
    </location>
</feature>